<keyword evidence="6" id="KW-1185">Reference proteome</keyword>
<feature type="region of interest" description="Disordered" evidence="2">
    <location>
        <begin position="607"/>
        <end position="627"/>
    </location>
</feature>
<dbReference type="Gene3D" id="2.60.40.1220">
    <property type="match status" value="2"/>
</dbReference>
<proteinExistence type="predicted"/>
<dbReference type="Pfam" id="PF13205">
    <property type="entry name" value="Big_5"/>
    <property type="match status" value="3"/>
</dbReference>
<gene>
    <name evidence="5" type="ordered locus">B5T_00291</name>
</gene>
<accession>K0C7Q0</accession>
<dbReference type="InterPro" id="IPR014755">
    <property type="entry name" value="Cu-Rt/internalin_Ig-like"/>
</dbReference>
<evidence type="ECO:0000313" key="5">
    <source>
        <dbReference type="EMBL" id="AFT68578.1"/>
    </source>
</evidence>
<dbReference type="AlphaFoldDB" id="K0C7Q0"/>
<organism evidence="5 6">
    <name type="scientific">Alcanivorax dieselolei (strain DSM 16502 / CGMCC 1.3690 / MCCC 1A00001 / B-5)</name>
    <name type="common">Alloalcanivorax dieselolei</name>
    <dbReference type="NCBI Taxonomy" id="930169"/>
    <lineage>
        <taxon>Bacteria</taxon>
        <taxon>Pseudomonadati</taxon>
        <taxon>Pseudomonadota</taxon>
        <taxon>Gammaproteobacteria</taxon>
        <taxon>Oceanospirillales</taxon>
        <taxon>Alcanivoracaceae</taxon>
        <taxon>Alloalcanivorax</taxon>
    </lineage>
</organism>
<dbReference type="eggNOG" id="ENOG502ZEE0">
    <property type="taxonomic scope" value="Bacteria"/>
</dbReference>
<dbReference type="PROSITE" id="PS51257">
    <property type="entry name" value="PROKAR_LIPOPROTEIN"/>
    <property type="match status" value="1"/>
</dbReference>
<feature type="chain" id="PRO_5015719515" description="SbsA Ig-like domain-containing protein" evidence="3">
    <location>
        <begin position="20"/>
        <end position="1048"/>
    </location>
</feature>
<name>K0C7Q0_ALCDB</name>
<evidence type="ECO:0000256" key="1">
    <source>
        <dbReference type="ARBA" id="ARBA00022729"/>
    </source>
</evidence>
<evidence type="ECO:0000256" key="3">
    <source>
        <dbReference type="SAM" id="SignalP"/>
    </source>
</evidence>
<feature type="signal peptide" evidence="3">
    <location>
        <begin position="1"/>
        <end position="19"/>
    </location>
</feature>
<keyword evidence="1 3" id="KW-0732">Signal</keyword>
<dbReference type="EMBL" id="CP003466">
    <property type="protein sequence ID" value="AFT68578.1"/>
    <property type="molecule type" value="Genomic_DNA"/>
</dbReference>
<evidence type="ECO:0000259" key="4">
    <source>
        <dbReference type="Pfam" id="PF13205"/>
    </source>
</evidence>
<feature type="domain" description="SbsA Ig-like" evidence="4">
    <location>
        <begin position="40"/>
        <end position="115"/>
    </location>
</feature>
<sequence length="1048" mass="111739">MNMRIVLALCGAALLTACGGGGGSSQTVDFSPWEQIELYYSYPYNAQAGVSPNAPLVLAFSEAVPQLSADQFSLQGPEGAVELTLKQVNGDKSVVLTPAAPLAVNSEYTLTLNGIGEDGDKELLPGGQLAFSTRPALEGARQERSTAEAFQLDRIIPNGDDLPFLDFSSVQLTLSQPIDPTTVKYGETVRLTQGGELVPATVLASGRFLTVDPTDSEDADGNTVDALKAGEEVTLEVTDGVQSLFGEQLTAINRSFTPLDTKPRSVMVQEAAQAGDPAAGCLADGTTRSPLNNESINCVPVKSNLLGDTTVSMLSGDVFAELAFAPNFPDTTPLRLPRGSLLDGEPLDVLIGGQVPAGFDSGDVTVTILSDANGYLMNAPYSTDPNAPRRLLLTMDVAFDTADSRANGAFNQDLLQVELVGTAIVEGDRLVVDAIGVVEPRVLGVENAYGVLSFHMESYSDQTIPREPEPDMEGPVLSSWVPGDHINKQRPGDPVILTFDHPLDPQSVEKDVSLQLLGANTPVEFDYVVDGSSIVIRPDTPLQHNTDYQVLFDDRLTDVAGNPAQPQTLDFRLPDYIEGEQQSPVVLTAYPGFPCVTTDRNLAANDAGRCAGGQDGSGGEDKPEDDHLPVLPLAANRPIAVTFSQEMDEQSVRDHFIVESVDDAGSTLEVVEGKLTYMGRKIVFEPDQPWEEGVLYRYTLPSQEGSVDAASCAGVAICDVRGLPLQTQLLAQNADDAPAATDGGPSLEIFFRGAPNTTATLQPLRNLPTSDVNANFVWDKGGDNNPGEVPPSQDEEALRNSANLLPNEPSATGSMIASANVGCAVGESCPDNQFLYLSGNLDVEIVGYMAPDEVAETYPNDATIPDQVKQEGAVLVYINPTRLVTSGSTVEVETKGLGNLASVPAVPTGPQLMRIRYTCNAASSDCVAPDYGRVKGWIVKGDGNPRFLTDLNLYLDAPNLQPVVGLLGVNYKLKHNLHSEPLNLQLAGDVTFLGDGRLQIEQISQNDLELNVQLDGKVAGLITVNDQIHLVIPQDKTFLNYLSEPIKQ</sequence>
<reference evidence="5 6" key="1">
    <citation type="journal article" date="2012" name="J. Bacteriol.">
        <title>Complete genome sequence of Alcanivorax dieselolei type strain B5.</title>
        <authorList>
            <person name="Lai Q."/>
            <person name="Li W."/>
            <person name="Shao Z."/>
        </authorList>
    </citation>
    <scope>NUCLEOTIDE SEQUENCE [LARGE SCALE GENOMIC DNA]</scope>
    <source>
        <strain evidence="6">DSM 16502 / CGMCC 1.3690 / B-5</strain>
    </source>
</reference>
<dbReference type="KEGG" id="adi:B5T_00291"/>
<protein>
    <recommendedName>
        <fullName evidence="4">SbsA Ig-like domain-containing protein</fullName>
    </recommendedName>
</protein>
<dbReference type="InterPro" id="IPR032812">
    <property type="entry name" value="SbsA_Ig"/>
</dbReference>
<dbReference type="Gene3D" id="2.60.40.3710">
    <property type="match status" value="1"/>
</dbReference>
<feature type="domain" description="SbsA Ig-like" evidence="4">
    <location>
        <begin position="471"/>
        <end position="572"/>
    </location>
</feature>
<dbReference type="Proteomes" id="UP000006286">
    <property type="component" value="Chromosome"/>
</dbReference>
<evidence type="ECO:0000256" key="2">
    <source>
        <dbReference type="SAM" id="MobiDB-lite"/>
    </source>
</evidence>
<feature type="domain" description="SbsA Ig-like" evidence="4">
    <location>
        <begin position="634"/>
        <end position="703"/>
    </location>
</feature>
<dbReference type="HOGENOM" id="CLU_278074_0_0_6"/>
<evidence type="ECO:0000313" key="6">
    <source>
        <dbReference type="Proteomes" id="UP000006286"/>
    </source>
</evidence>
<dbReference type="PATRIC" id="fig|930169.3.peg.286"/>
<dbReference type="RefSeq" id="WP_014992659.1">
    <property type="nucleotide sequence ID" value="NC_018691.1"/>
</dbReference>